<feature type="domain" description="NnrU" evidence="6">
    <location>
        <begin position="7"/>
        <end position="212"/>
    </location>
</feature>
<feature type="transmembrane region" description="Helical" evidence="5">
    <location>
        <begin position="145"/>
        <end position="162"/>
    </location>
</feature>
<reference evidence="7 8" key="1">
    <citation type="submission" date="2023-03" db="EMBL/GenBank/DDBJ databases">
        <title>Novosphingobium cyanobacteriorum sp. nov., isolated from a eutrophic reservoir during the Microcystis bloom period.</title>
        <authorList>
            <person name="Kang M."/>
            <person name="Le V."/>
            <person name="Ko S.-R."/>
            <person name="Lee S.-A."/>
            <person name="Ahn C.-Y."/>
        </authorList>
    </citation>
    <scope>NUCLEOTIDE SEQUENCE [LARGE SCALE GENOMIC DNA]</scope>
    <source>
        <strain evidence="7 8">HBC54</strain>
    </source>
</reference>
<evidence type="ECO:0000256" key="2">
    <source>
        <dbReference type="ARBA" id="ARBA00022692"/>
    </source>
</evidence>
<feature type="transmembrane region" description="Helical" evidence="5">
    <location>
        <begin position="78"/>
        <end position="100"/>
    </location>
</feature>
<sequence length="232" mass="25699">MGADFLMLVVALAAFVGTHFLMSHPWRKPLVRSLGEKSFQAVYSLVSIVTLGFTIVAFQRNAPAPMLWNGKAVVPWTLASVLTYIATALFLASLTGNPALPGARIAGLSAILPKGVYRITRHPMMWAFALISVAHILVAPTPRTIALSVAVIVLALGGSHLQDRKKDKLHGRDWRSWLKRTTFWPDVRQAGKLGYYWIIALLPWLLVTAAHLVTAHEYAGIWKPIHEMRHPD</sequence>
<dbReference type="EMBL" id="JAROCY010000005">
    <property type="protein sequence ID" value="MDF8333050.1"/>
    <property type="molecule type" value="Genomic_DNA"/>
</dbReference>
<feature type="transmembrane region" description="Helical" evidence="5">
    <location>
        <begin position="193"/>
        <end position="213"/>
    </location>
</feature>
<evidence type="ECO:0000256" key="3">
    <source>
        <dbReference type="ARBA" id="ARBA00022989"/>
    </source>
</evidence>
<keyword evidence="8" id="KW-1185">Reference proteome</keyword>
<dbReference type="Proteomes" id="UP001222770">
    <property type="component" value="Unassembled WGS sequence"/>
</dbReference>
<accession>A0ABT6CGJ4</accession>
<dbReference type="InterPro" id="IPR009915">
    <property type="entry name" value="NnrU_dom"/>
</dbReference>
<feature type="transmembrane region" description="Helical" evidence="5">
    <location>
        <begin position="6"/>
        <end position="26"/>
    </location>
</feature>
<comment type="subcellular location">
    <subcellularLocation>
        <location evidence="1">Membrane</location>
        <topology evidence="1">Multi-pass membrane protein</topology>
    </subcellularLocation>
</comment>
<gene>
    <name evidence="7" type="ORF">POM99_07550</name>
</gene>
<evidence type="ECO:0000313" key="7">
    <source>
        <dbReference type="EMBL" id="MDF8333050.1"/>
    </source>
</evidence>
<protein>
    <submittedName>
        <fullName evidence="7">NnrU family protein</fullName>
    </submittedName>
</protein>
<keyword evidence="3 5" id="KW-1133">Transmembrane helix</keyword>
<evidence type="ECO:0000256" key="5">
    <source>
        <dbReference type="SAM" id="Phobius"/>
    </source>
</evidence>
<comment type="caution">
    <text evidence="7">The sequence shown here is derived from an EMBL/GenBank/DDBJ whole genome shotgun (WGS) entry which is preliminary data.</text>
</comment>
<keyword evidence="4 5" id="KW-0472">Membrane</keyword>
<evidence type="ECO:0000256" key="4">
    <source>
        <dbReference type="ARBA" id="ARBA00023136"/>
    </source>
</evidence>
<evidence type="ECO:0000313" key="8">
    <source>
        <dbReference type="Proteomes" id="UP001222770"/>
    </source>
</evidence>
<organism evidence="7 8">
    <name type="scientific">Novosphingobium cyanobacteriorum</name>
    <dbReference type="NCBI Taxonomy" id="3024215"/>
    <lineage>
        <taxon>Bacteria</taxon>
        <taxon>Pseudomonadati</taxon>
        <taxon>Pseudomonadota</taxon>
        <taxon>Alphaproteobacteria</taxon>
        <taxon>Sphingomonadales</taxon>
        <taxon>Sphingomonadaceae</taxon>
        <taxon>Novosphingobium</taxon>
    </lineage>
</organism>
<dbReference type="Pfam" id="PF07298">
    <property type="entry name" value="NnrU"/>
    <property type="match status" value="1"/>
</dbReference>
<keyword evidence="2 5" id="KW-0812">Transmembrane</keyword>
<evidence type="ECO:0000256" key="1">
    <source>
        <dbReference type="ARBA" id="ARBA00004141"/>
    </source>
</evidence>
<feature type="transmembrane region" description="Helical" evidence="5">
    <location>
        <begin position="38"/>
        <end position="58"/>
    </location>
</feature>
<evidence type="ECO:0000259" key="6">
    <source>
        <dbReference type="Pfam" id="PF07298"/>
    </source>
</evidence>
<dbReference type="Gene3D" id="1.20.120.1630">
    <property type="match status" value="1"/>
</dbReference>
<name>A0ABT6CGJ4_9SPHN</name>
<proteinExistence type="predicted"/>
<dbReference type="RefSeq" id="WP_277276337.1">
    <property type="nucleotide sequence ID" value="NZ_JAROCY010000005.1"/>
</dbReference>